<feature type="domain" description="Peptidase M24" evidence="8">
    <location>
        <begin position="11"/>
        <end position="238"/>
    </location>
</feature>
<protein>
    <recommendedName>
        <fullName evidence="6 7">Methionine aminopeptidase</fullName>
        <shortName evidence="6">MAP</shortName>
        <shortName evidence="6">MetAP</shortName>
        <ecNumber evidence="6 7">3.4.11.18</ecNumber>
    </recommendedName>
    <alternativeName>
        <fullName evidence="6">Peptidase M</fullName>
    </alternativeName>
</protein>
<evidence type="ECO:0000313" key="9">
    <source>
        <dbReference type="EMBL" id="OGG51200.1"/>
    </source>
</evidence>
<feature type="binding site" evidence="6">
    <location>
        <position position="232"/>
    </location>
    <ligand>
        <name>a divalent metal cation</name>
        <dbReference type="ChEBI" id="CHEBI:60240"/>
        <label>2</label>
        <note>catalytic</note>
    </ligand>
</feature>
<comment type="similarity">
    <text evidence="6">Belongs to the peptidase M24A family. Methionine aminopeptidase type 1 subfamily.</text>
</comment>
<dbReference type="Gene3D" id="3.90.230.10">
    <property type="entry name" value="Creatinase/methionine aminopeptidase superfamily"/>
    <property type="match status" value="1"/>
</dbReference>
<comment type="function">
    <text evidence="1 6">Removes the N-terminal methionine from nascent proteins. The N-terminal methionine is often cleaved when the second residue in the primary sequence is small and uncharged (Met-Ala-, Cys, Gly, Pro, Ser, Thr, or Val). Requires deformylation of the N(alpha)-formylated initiator methionine before it can be hydrolyzed.</text>
</comment>
<dbReference type="GO" id="GO:0046872">
    <property type="term" value="F:metal ion binding"/>
    <property type="evidence" value="ECO:0007669"/>
    <property type="project" value="UniProtKB-UniRule"/>
</dbReference>
<feature type="binding site" evidence="6">
    <location>
        <position position="94"/>
    </location>
    <ligand>
        <name>a divalent metal cation</name>
        <dbReference type="ChEBI" id="CHEBI:60240"/>
        <label>1</label>
    </ligand>
</feature>
<dbReference type="GO" id="GO:0006508">
    <property type="term" value="P:proteolysis"/>
    <property type="evidence" value="ECO:0007669"/>
    <property type="project" value="UniProtKB-KW"/>
</dbReference>
<comment type="cofactor">
    <cofactor evidence="6">
        <name>Co(2+)</name>
        <dbReference type="ChEBI" id="CHEBI:48828"/>
    </cofactor>
    <cofactor evidence="6">
        <name>Zn(2+)</name>
        <dbReference type="ChEBI" id="CHEBI:29105"/>
    </cofactor>
    <cofactor evidence="6">
        <name>Mn(2+)</name>
        <dbReference type="ChEBI" id="CHEBI:29035"/>
    </cofactor>
    <cofactor evidence="6">
        <name>Fe(2+)</name>
        <dbReference type="ChEBI" id="CHEBI:29033"/>
    </cofactor>
    <text evidence="6">Binds 2 divalent metal cations per subunit. Has a high-affinity and a low affinity metal-binding site. The true nature of the physiological cofactor is under debate. The enzyme is active with cobalt, zinc, manganese or divalent iron ions. Most likely, methionine aminopeptidases function as mononuclear Fe(2+)-metalloproteases under physiological conditions, and the catalytically relevant metal-binding site has been assigned to the histidine-containing high-affinity site.</text>
</comment>
<dbReference type="EC" id="3.4.11.18" evidence="6 7"/>
<evidence type="ECO:0000256" key="5">
    <source>
        <dbReference type="ARBA" id="ARBA00022801"/>
    </source>
</evidence>
<dbReference type="PROSITE" id="PS00680">
    <property type="entry name" value="MAP_1"/>
    <property type="match status" value="1"/>
</dbReference>
<reference evidence="9 10" key="1">
    <citation type="journal article" date="2016" name="Nat. Commun.">
        <title>Thousands of microbial genomes shed light on interconnected biogeochemical processes in an aquifer system.</title>
        <authorList>
            <person name="Anantharaman K."/>
            <person name="Brown C.T."/>
            <person name="Hug L.A."/>
            <person name="Sharon I."/>
            <person name="Castelle C.J."/>
            <person name="Probst A.J."/>
            <person name="Thomas B.C."/>
            <person name="Singh A."/>
            <person name="Wilkins M.J."/>
            <person name="Karaoz U."/>
            <person name="Brodie E.L."/>
            <person name="Williams K.H."/>
            <person name="Hubbard S.S."/>
            <person name="Banfield J.F."/>
        </authorList>
    </citation>
    <scope>NUCLEOTIDE SEQUENCE [LARGE SCALE GENOMIC DNA]</scope>
    <source>
        <strain evidence="10">RIFCSPLOWO2_12_FULL_64_10</strain>
    </source>
</reference>
<accession>A0A1F6CQ28</accession>
<feature type="binding site" evidence="6">
    <location>
        <position position="175"/>
    </location>
    <ligand>
        <name>substrate</name>
    </ligand>
</feature>
<dbReference type="NCBIfam" id="TIGR00500">
    <property type="entry name" value="met_pdase_I"/>
    <property type="match status" value="1"/>
</dbReference>
<dbReference type="GO" id="GO:0005829">
    <property type="term" value="C:cytosol"/>
    <property type="evidence" value="ECO:0007669"/>
    <property type="project" value="TreeGrafter"/>
</dbReference>
<evidence type="ECO:0000259" key="8">
    <source>
        <dbReference type="Pfam" id="PF00557"/>
    </source>
</evidence>
<feature type="binding site" evidence="6">
    <location>
        <position position="105"/>
    </location>
    <ligand>
        <name>a divalent metal cation</name>
        <dbReference type="ChEBI" id="CHEBI:60240"/>
        <label>1</label>
    </ligand>
</feature>
<dbReference type="GO" id="GO:0004239">
    <property type="term" value="F:initiator methionyl aminopeptidase activity"/>
    <property type="evidence" value="ECO:0007669"/>
    <property type="project" value="UniProtKB-UniRule"/>
</dbReference>
<proteinExistence type="inferred from homology"/>
<dbReference type="InterPro" id="IPR002467">
    <property type="entry name" value="Pept_M24A_MAP1"/>
</dbReference>
<feature type="binding site" evidence="6">
    <location>
        <position position="232"/>
    </location>
    <ligand>
        <name>a divalent metal cation</name>
        <dbReference type="ChEBI" id="CHEBI:60240"/>
        <label>1</label>
    </ligand>
</feature>
<dbReference type="HAMAP" id="MF_01974">
    <property type="entry name" value="MetAP_1"/>
    <property type="match status" value="1"/>
</dbReference>
<comment type="caution">
    <text evidence="9">The sequence shown here is derived from an EMBL/GenBank/DDBJ whole genome shotgun (WGS) entry which is preliminary data.</text>
</comment>
<dbReference type="CDD" id="cd01086">
    <property type="entry name" value="MetAP1"/>
    <property type="match status" value="1"/>
</dbReference>
<keyword evidence="3 6" id="KW-0645">Protease</keyword>
<dbReference type="AlphaFoldDB" id="A0A1F6CQ28"/>
<gene>
    <name evidence="6" type="primary">map</name>
    <name evidence="9" type="ORF">A3F84_04955</name>
</gene>
<feature type="binding site" evidence="6">
    <location>
        <position position="77"/>
    </location>
    <ligand>
        <name>substrate</name>
    </ligand>
</feature>
<dbReference type="SUPFAM" id="SSF55920">
    <property type="entry name" value="Creatinase/aminopeptidase"/>
    <property type="match status" value="1"/>
</dbReference>
<feature type="binding site" evidence="6">
    <location>
        <position position="201"/>
    </location>
    <ligand>
        <name>a divalent metal cation</name>
        <dbReference type="ChEBI" id="CHEBI:60240"/>
        <label>2</label>
        <note>catalytic</note>
    </ligand>
</feature>
<evidence type="ECO:0000256" key="2">
    <source>
        <dbReference type="ARBA" id="ARBA00022438"/>
    </source>
</evidence>
<comment type="catalytic activity">
    <reaction evidence="6 7">
        <text>Release of N-terminal amino acids, preferentially methionine, from peptides and arylamides.</text>
        <dbReference type="EC" id="3.4.11.18"/>
    </reaction>
</comment>
<keyword evidence="5 6" id="KW-0378">Hydrolase</keyword>
<comment type="subunit">
    <text evidence="6">Monomer.</text>
</comment>
<evidence type="ECO:0000256" key="6">
    <source>
        <dbReference type="HAMAP-Rule" id="MF_01974"/>
    </source>
</evidence>
<feature type="binding site" evidence="6">
    <location>
        <position position="168"/>
    </location>
    <ligand>
        <name>a divalent metal cation</name>
        <dbReference type="ChEBI" id="CHEBI:60240"/>
        <label>2</label>
        <note>catalytic</note>
    </ligand>
</feature>
<evidence type="ECO:0000256" key="7">
    <source>
        <dbReference type="RuleBase" id="RU003653"/>
    </source>
</evidence>
<keyword evidence="4 6" id="KW-0479">Metal-binding</keyword>
<dbReference type="Pfam" id="PF00557">
    <property type="entry name" value="Peptidase_M24"/>
    <property type="match status" value="1"/>
</dbReference>
<dbReference type="EMBL" id="MFKF01000191">
    <property type="protein sequence ID" value="OGG51200.1"/>
    <property type="molecule type" value="Genomic_DNA"/>
</dbReference>
<name>A0A1F6CQ28_HANXR</name>
<feature type="binding site" evidence="6">
    <location>
        <position position="105"/>
    </location>
    <ligand>
        <name>a divalent metal cation</name>
        <dbReference type="ChEBI" id="CHEBI:60240"/>
        <label>2</label>
        <note>catalytic</note>
    </ligand>
</feature>
<evidence type="ECO:0000256" key="3">
    <source>
        <dbReference type="ARBA" id="ARBA00022670"/>
    </source>
</evidence>
<dbReference type="PANTHER" id="PTHR43330">
    <property type="entry name" value="METHIONINE AMINOPEPTIDASE"/>
    <property type="match status" value="1"/>
</dbReference>
<evidence type="ECO:0000313" key="10">
    <source>
        <dbReference type="Proteomes" id="UP000178606"/>
    </source>
</evidence>
<dbReference type="GO" id="GO:0070006">
    <property type="term" value="F:metalloaminopeptidase activity"/>
    <property type="evidence" value="ECO:0007669"/>
    <property type="project" value="UniProtKB-UniRule"/>
</dbReference>
<dbReference type="InterPro" id="IPR001714">
    <property type="entry name" value="Pept_M24_MAP"/>
</dbReference>
<sequence length="262" mass="28950">MISIKTSREIELIRNSCRLVADAHRAVRDLIRPGVTTAELDRLVERLIRSRGAEPAWKGYHGYPATICASVNAQIVHGIPNDHPLQEGDMIGLDIGCRLRGYYGDQGYTYPIGGVSPDTWRLMRVTLESLYKGIEQARPGNRLADVTGAVQEWVEAHGYYIVRNFVGHGIGRKLHEEPQVPNYAPLEKNPRLKPGMVMCIEPMVNMGTEEVVVAADNWTAAAADGLPSAHYEHVVAITSDGPEILTEHLEDETPTLAPIRLS</sequence>
<evidence type="ECO:0000256" key="4">
    <source>
        <dbReference type="ARBA" id="ARBA00022723"/>
    </source>
</evidence>
<dbReference type="PRINTS" id="PR00599">
    <property type="entry name" value="MAPEPTIDASE"/>
</dbReference>
<organism evidence="9 10">
    <name type="scientific">Handelsmanbacteria sp. (strain RIFCSPLOWO2_12_FULL_64_10)</name>
    <dbReference type="NCBI Taxonomy" id="1817868"/>
    <lineage>
        <taxon>Bacteria</taxon>
        <taxon>Candidatus Handelsmaniibacteriota</taxon>
    </lineage>
</organism>
<keyword evidence="2 6" id="KW-0031">Aminopeptidase</keyword>
<dbReference type="PANTHER" id="PTHR43330:SF27">
    <property type="entry name" value="METHIONINE AMINOPEPTIDASE"/>
    <property type="match status" value="1"/>
</dbReference>
<dbReference type="Proteomes" id="UP000178606">
    <property type="component" value="Unassembled WGS sequence"/>
</dbReference>
<dbReference type="InterPro" id="IPR036005">
    <property type="entry name" value="Creatinase/aminopeptidase-like"/>
</dbReference>
<dbReference type="InterPro" id="IPR000994">
    <property type="entry name" value="Pept_M24"/>
</dbReference>
<evidence type="ECO:0000256" key="1">
    <source>
        <dbReference type="ARBA" id="ARBA00002521"/>
    </source>
</evidence>